<dbReference type="CDD" id="cd13315">
    <property type="entry name" value="PH_Sec3"/>
    <property type="match status" value="1"/>
</dbReference>
<feature type="region of interest" description="Disordered" evidence="5">
    <location>
        <begin position="133"/>
        <end position="286"/>
    </location>
</feature>
<dbReference type="InterPro" id="IPR048628">
    <property type="entry name" value="Sec3_C"/>
</dbReference>
<feature type="domain" description="Exocyst complex component Sec3 PIP2-binding N-terminal" evidence="6">
    <location>
        <begin position="41"/>
        <end position="125"/>
    </location>
</feature>
<feature type="compositionally biased region" description="Low complexity" evidence="5">
    <location>
        <begin position="255"/>
        <end position="274"/>
    </location>
</feature>
<dbReference type="PANTHER" id="PTHR16092">
    <property type="entry name" value="SEC3/SYNTAXIN-RELATED"/>
    <property type="match status" value="1"/>
</dbReference>
<dbReference type="InterPro" id="IPR019160">
    <property type="entry name" value="Sec3_CC"/>
</dbReference>
<evidence type="ECO:0000256" key="1">
    <source>
        <dbReference type="ARBA" id="ARBA00006518"/>
    </source>
</evidence>
<evidence type="ECO:0000256" key="3">
    <source>
        <dbReference type="ARBA" id="ARBA00022483"/>
    </source>
</evidence>
<feature type="compositionally biased region" description="Low complexity" evidence="5">
    <location>
        <begin position="186"/>
        <end position="199"/>
    </location>
</feature>
<name>A0A8H5EUA5_9AGAR</name>
<dbReference type="GO" id="GO:0000145">
    <property type="term" value="C:exocyst"/>
    <property type="evidence" value="ECO:0007669"/>
    <property type="project" value="InterPro"/>
</dbReference>
<feature type="compositionally biased region" description="Pro residues" evidence="5">
    <location>
        <begin position="160"/>
        <end position="185"/>
    </location>
</feature>
<accession>A0A8H5EUA5</accession>
<dbReference type="Proteomes" id="UP000567179">
    <property type="component" value="Unassembled WGS sequence"/>
</dbReference>
<proteinExistence type="inferred from homology"/>
<comment type="caution">
    <text evidence="7">The sequence shown here is derived from an EMBL/GenBank/DDBJ whole genome shotgun (WGS) entry which is preliminary data.</text>
</comment>
<reference evidence="7 8" key="1">
    <citation type="journal article" date="2020" name="ISME J.">
        <title>Uncovering the hidden diversity of litter-decomposition mechanisms in mushroom-forming fungi.</title>
        <authorList>
            <person name="Floudas D."/>
            <person name="Bentzer J."/>
            <person name="Ahren D."/>
            <person name="Johansson T."/>
            <person name="Persson P."/>
            <person name="Tunlid A."/>
        </authorList>
    </citation>
    <scope>NUCLEOTIDE SEQUENCE [LARGE SCALE GENOMIC DNA]</scope>
    <source>
        <strain evidence="7 8">CBS 101986</strain>
    </source>
</reference>
<dbReference type="Pfam" id="PF20654">
    <property type="entry name" value="Sec3_C-term"/>
    <property type="match status" value="1"/>
</dbReference>
<keyword evidence="2" id="KW-0813">Transport</keyword>
<keyword evidence="4" id="KW-0175">Coiled coil</keyword>
<dbReference type="PANTHER" id="PTHR16092:SF14">
    <property type="entry name" value="EXOCYST COMPLEX COMPONENT 1 ISOFORM X1"/>
    <property type="match status" value="1"/>
</dbReference>
<evidence type="ECO:0000313" key="7">
    <source>
        <dbReference type="EMBL" id="KAF5312223.1"/>
    </source>
</evidence>
<evidence type="ECO:0000256" key="5">
    <source>
        <dbReference type="SAM" id="MobiDB-lite"/>
    </source>
</evidence>
<comment type="similarity">
    <text evidence="1">Belongs to the SEC3 family.</text>
</comment>
<dbReference type="InterPro" id="IPR028258">
    <property type="entry name" value="Sec3-PIP2_bind"/>
</dbReference>
<feature type="compositionally biased region" description="Pro residues" evidence="5">
    <location>
        <begin position="207"/>
        <end position="224"/>
    </location>
</feature>
<dbReference type="AlphaFoldDB" id="A0A8H5EUA5"/>
<keyword evidence="3" id="KW-0268">Exocytosis</keyword>
<dbReference type="Gene3D" id="2.30.29.90">
    <property type="match status" value="1"/>
</dbReference>
<dbReference type="GO" id="GO:0005886">
    <property type="term" value="C:plasma membrane"/>
    <property type="evidence" value="ECO:0007669"/>
    <property type="project" value="TreeGrafter"/>
</dbReference>
<keyword evidence="8" id="KW-1185">Reference proteome</keyword>
<sequence length="1053" mass="117864">MTDQRQRIISSVFSRRNADGNLEETYVSHVKIWEDAGPEGGGRKPRYILLSQTLNGSGFIHKSKLNTNGTFSVGKTWRLLELRGIQVTNPLAFNFTLSRTYRWQTENREDQTNFLEATVRLFRVVTGGQAPLQLDGVADYDPSADLQGAARNSRRSNRTPSPPPPRAPRAPRPPPQTPAEAPSPAPSRNAAANSPSYAAQDRKPPSVSVPPPATSLPARRPLPGPNGNSNRVASGASDLNSRNGSNTLQVEQPQASRATSPTPSTRSRNAPSRTENMSNDNGARRDQNARISYFDPSNQATLERLILGIEQTDTDGEEENAQATLANVEEMIEGYEWASDDIMGRKMTRGAVDMIEARLMDELMALEKANIHSFLESDDRVGAVMKYMDEAIAELDNMETLISTYKIHLNAVGDDIVFIQSQNRGLQVQNQNQRALLAELQNLLRTVHVDQEALITLTQGSLEKTQSIDRLEEAAVQLYKALQAGRDTEMAATMERLQEYRTYNAQFAKRMLDFLSIMFVAQSKILLGEGDGVKKTSNQRPFAVPHNVLEDYLGRYSGLMLYMREMDENIYSKICATYFSASSDLFGTQMKALLSEYQDLVKKAPDEELDAGFGTVTSPLTAKGTAGMRRAGTIIRAPMEARNRDKDRQAEGQLRASEAFGHSLEQVANLIYQEHAFLSDFLQINDSAITYADYMNLDNYFRRQAARSSGISQATTKLIRNSLDLIFGFLPTELKAWLDAALAKDQMEIVGILSFLEKFLVEADEKGNPFVMTLLEKQHSRLKLVFERHISEQLKNIERTKLSSKKRKGVTHFVKYFSAYSARLENQLLGADNLEIRTSVDSAYERITQAMFDSLKQIAKLEGEGEDKGQLNYHVILIENMHYFIAEISQMNVPSLIASTRRAQGIYDENLTAYIKIVFRRPFAKIIDFFEGLDRVTKGGSTPEIASNSNFNKSALKKIIKDFTAKDMKKSIDVLAKRVEKHFTEEKSATDDPTGVSAGKVLVEVWTACEEDLVRLTETWSSRISQWYSDSGASLDFTKTDVESAFRRQKFGS</sequence>
<dbReference type="GO" id="GO:0006893">
    <property type="term" value="P:Golgi to plasma membrane transport"/>
    <property type="evidence" value="ECO:0007669"/>
    <property type="project" value="TreeGrafter"/>
</dbReference>
<evidence type="ECO:0000313" key="8">
    <source>
        <dbReference type="Proteomes" id="UP000567179"/>
    </source>
</evidence>
<evidence type="ECO:0000256" key="4">
    <source>
        <dbReference type="ARBA" id="ARBA00023054"/>
    </source>
</evidence>
<evidence type="ECO:0000259" key="6">
    <source>
        <dbReference type="SMART" id="SM01313"/>
    </source>
</evidence>
<dbReference type="Pfam" id="PF09763">
    <property type="entry name" value="Sec3_CC"/>
    <property type="match status" value="1"/>
</dbReference>
<protein>
    <recommendedName>
        <fullName evidence="6">Exocyst complex component Sec3 PIP2-binding N-terminal domain-containing protein</fullName>
    </recommendedName>
</protein>
<dbReference type="GO" id="GO:0005546">
    <property type="term" value="F:phosphatidylinositol-4,5-bisphosphate binding"/>
    <property type="evidence" value="ECO:0007669"/>
    <property type="project" value="TreeGrafter"/>
</dbReference>
<dbReference type="Pfam" id="PF15277">
    <property type="entry name" value="Sec3-PIP2_bind"/>
    <property type="match status" value="1"/>
</dbReference>
<dbReference type="SMART" id="SM01313">
    <property type="entry name" value="Sec3-PIP2_bind"/>
    <property type="match status" value="1"/>
</dbReference>
<dbReference type="OrthoDB" id="27109at2759"/>
<evidence type="ECO:0000256" key="2">
    <source>
        <dbReference type="ARBA" id="ARBA00022448"/>
    </source>
</evidence>
<dbReference type="EMBL" id="JAACJJ010000056">
    <property type="protein sequence ID" value="KAF5312223.1"/>
    <property type="molecule type" value="Genomic_DNA"/>
</dbReference>
<organism evidence="7 8">
    <name type="scientific">Psilocybe cf. subviscida</name>
    <dbReference type="NCBI Taxonomy" id="2480587"/>
    <lineage>
        <taxon>Eukaryota</taxon>
        <taxon>Fungi</taxon>
        <taxon>Dikarya</taxon>
        <taxon>Basidiomycota</taxon>
        <taxon>Agaricomycotina</taxon>
        <taxon>Agaricomycetes</taxon>
        <taxon>Agaricomycetidae</taxon>
        <taxon>Agaricales</taxon>
        <taxon>Agaricineae</taxon>
        <taxon>Strophariaceae</taxon>
        <taxon>Psilocybe</taxon>
    </lineage>
</organism>
<feature type="compositionally biased region" description="Polar residues" evidence="5">
    <location>
        <begin position="226"/>
        <end position="254"/>
    </location>
</feature>
<dbReference type="GO" id="GO:0006887">
    <property type="term" value="P:exocytosis"/>
    <property type="evidence" value="ECO:0007669"/>
    <property type="project" value="UniProtKB-KW"/>
</dbReference>
<gene>
    <name evidence="7" type="ORF">D9619_002887</name>
</gene>